<protein>
    <submittedName>
        <fullName evidence="3">ShKT domain-containing protein</fullName>
    </submittedName>
</protein>
<dbReference type="WBParaSite" id="jg1089">
    <property type="protein sequence ID" value="jg1089"/>
    <property type="gene ID" value="jg1089"/>
</dbReference>
<dbReference type="Pfam" id="PF01549">
    <property type="entry name" value="ShK"/>
    <property type="match status" value="1"/>
</dbReference>
<proteinExistence type="predicted"/>
<keyword evidence="2" id="KW-1185">Reference proteome</keyword>
<dbReference type="InterPro" id="IPR003582">
    <property type="entry name" value="ShKT_dom"/>
</dbReference>
<dbReference type="Proteomes" id="UP000887574">
    <property type="component" value="Unplaced"/>
</dbReference>
<dbReference type="AlphaFoldDB" id="A0A915CPQ5"/>
<evidence type="ECO:0000313" key="2">
    <source>
        <dbReference type="Proteomes" id="UP000887574"/>
    </source>
</evidence>
<reference evidence="3" key="1">
    <citation type="submission" date="2022-11" db="UniProtKB">
        <authorList>
            <consortium name="WormBaseParasite"/>
        </authorList>
    </citation>
    <scope>IDENTIFICATION</scope>
</reference>
<accession>A0A915CPQ5</accession>
<sequence>MTGFGTGLDTGVISRPAGTLPTATDLDACNKLDNIIFALKCRYTCATCCDLPQYDCEDAATVSRGNTRIDAASERGDKASNCKGNEELCDSPAAEYREMMLKECAETCKKYLADKKKRQRTEKSSEDCFDESRW</sequence>
<organism evidence="2 3">
    <name type="scientific">Ditylenchus dipsaci</name>
    <dbReference type="NCBI Taxonomy" id="166011"/>
    <lineage>
        <taxon>Eukaryota</taxon>
        <taxon>Metazoa</taxon>
        <taxon>Ecdysozoa</taxon>
        <taxon>Nematoda</taxon>
        <taxon>Chromadorea</taxon>
        <taxon>Rhabditida</taxon>
        <taxon>Tylenchina</taxon>
        <taxon>Tylenchomorpha</taxon>
        <taxon>Sphaerularioidea</taxon>
        <taxon>Anguinidae</taxon>
        <taxon>Anguininae</taxon>
        <taxon>Ditylenchus</taxon>
    </lineage>
</organism>
<evidence type="ECO:0000313" key="3">
    <source>
        <dbReference type="WBParaSite" id="jg1089"/>
    </source>
</evidence>
<evidence type="ECO:0000259" key="1">
    <source>
        <dbReference type="Pfam" id="PF01549"/>
    </source>
</evidence>
<name>A0A915CPQ5_9BILA</name>
<feature type="domain" description="ShKT" evidence="1">
    <location>
        <begin position="77"/>
        <end position="109"/>
    </location>
</feature>